<sequence>GSTHESISWPGRWTWLACGAGCPPCQAGRRGAVACSAPVVSSACRRRPETGRGDGCSTQRADRRRHGRTLAVQRRSGDGGDERPTTNDQRRTTTDRRRPTTERRM</sequence>
<feature type="non-terminal residue" evidence="2">
    <location>
        <position position="1"/>
    </location>
</feature>
<feature type="compositionally biased region" description="Basic and acidic residues" evidence="1">
    <location>
        <begin position="75"/>
        <end position="105"/>
    </location>
</feature>
<protein>
    <submittedName>
        <fullName evidence="2">Uncharacterized protein</fullName>
    </submittedName>
</protein>
<organism evidence="2">
    <name type="scientific">uncultured Chloroflexia bacterium</name>
    <dbReference type="NCBI Taxonomy" id="1672391"/>
    <lineage>
        <taxon>Bacteria</taxon>
        <taxon>Bacillati</taxon>
        <taxon>Chloroflexota</taxon>
        <taxon>Chloroflexia</taxon>
        <taxon>environmental samples</taxon>
    </lineage>
</organism>
<gene>
    <name evidence="2" type="ORF">AVDCRST_MAG26-2692</name>
</gene>
<evidence type="ECO:0000256" key="1">
    <source>
        <dbReference type="SAM" id="MobiDB-lite"/>
    </source>
</evidence>
<feature type="non-terminal residue" evidence="2">
    <location>
        <position position="105"/>
    </location>
</feature>
<feature type="region of interest" description="Disordered" evidence="1">
    <location>
        <begin position="39"/>
        <end position="105"/>
    </location>
</feature>
<dbReference type="EMBL" id="CADCTK010000626">
    <property type="protein sequence ID" value="CAA9268402.1"/>
    <property type="molecule type" value="Genomic_DNA"/>
</dbReference>
<name>A0A6J4J6Q3_9CHLR</name>
<evidence type="ECO:0000313" key="2">
    <source>
        <dbReference type="EMBL" id="CAA9268402.1"/>
    </source>
</evidence>
<accession>A0A6J4J6Q3</accession>
<dbReference type="AlphaFoldDB" id="A0A6J4J6Q3"/>
<reference evidence="2" key="1">
    <citation type="submission" date="2020-02" db="EMBL/GenBank/DDBJ databases">
        <authorList>
            <person name="Meier V. D."/>
        </authorList>
    </citation>
    <scope>NUCLEOTIDE SEQUENCE</scope>
    <source>
        <strain evidence="2">AVDCRST_MAG26</strain>
    </source>
</reference>
<proteinExistence type="predicted"/>